<proteinExistence type="predicted"/>
<gene>
    <name evidence="1" type="ORF">LCGC14_2139920</name>
</gene>
<comment type="caution">
    <text evidence="1">The sequence shown here is derived from an EMBL/GenBank/DDBJ whole genome shotgun (WGS) entry which is preliminary data.</text>
</comment>
<sequence>MPKWLVDFPGIQTMIRGAPGGYQAAKLKAQEVLDELHSIPSQDLNGDRWNSIIATTRPAYIGSDEKTRPRFSVNFKLILEPASGTHRLPL</sequence>
<dbReference type="InterPro" id="IPR024411">
    <property type="entry name" value="Tail_terminator_phage"/>
</dbReference>
<accession>A0A0F9DYM6</accession>
<dbReference type="AlphaFoldDB" id="A0A0F9DYM6"/>
<reference evidence="1" key="1">
    <citation type="journal article" date="2015" name="Nature">
        <title>Complex archaea that bridge the gap between prokaryotes and eukaryotes.</title>
        <authorList>
            <person name="Spang A."/>
            <person name="Saw J.H."/>
            <person name="Jorgensen S.L."/>
            <person name="Zaremba-Niedzwiedzka K."/>
            <person name="Martijn J."/>
            <person name="Lind A.E."/>
            <person name="van Eijk R."/>
            <person name="Schleper C."/>
            <person name="Guy L."/>
            <person name="Ettema T.J."/>
        </authorList>
    </citation>
    <scope>NUCLEOTIDE SEQUENCE</scope>
</reference>
<dbReference type="Pfam" id="PF12691">
    <property type="entry name" value="Phage_tail_terminator_6"/>
    <property type="match status" value="1"/>
</dbReference>
<dbReference type="EMBL" id="LAZR01027040">
    <property type="protein sequence ID" value="KKL66943.1"/>
    <property type="molecule type" value="Genomic_DNA"/>
</dbReference>
<organism evidence="1">
    <name type="scientific">marine sediment metagenome</name>
    <dbReference type="NCBI Taxonomy" id="412755"/>
    <lineage>
        <taxon>unclassified sequences</taxon>
        <taxon>metagenomes</taxon>
        <taxon>ecological metagenomes</taxon>
    </lineage>
</organism>
<protein>
    <submittedName>
        <fullName evidence="1">Uncharacterized protein</fullName>
    </submittedName>
</protein>
<name>A0A0F9DYM6_9ZZZZ</name>
<evidence type="ECO:0000313" key="1">
    <source>
        <dbReference type="EMBL" id="KKL66943.1"/>
    </source>
</evidence>